<dbReference type="InterPro" id="IPR035979">
    <property type="entry name" value="RBD_domain_sf"/>
</dbReference>
<evidence type="ECO:0000256" key="1">
    <source>
        <dbReference type="ARBA" id="ARBA00004123"/>
    </source>
</evidence>
<dbReference type="CDD" id="cd12337">
    <property type="entry name" value="RRM1_SRSF4_like"/>
    <property type="match status" value="1"/>
</dbReference>
<feature type="compositionally biased region" description="Basic and acidic residues" evidence="5">
    <location>
        <begin position="76"/>
        <end position="90"/>
    </location>
</feature>
<keyword evidence="2 4" id="KW-0694">RNA-binding</keyword>
<dbReference type="EMBL" id="UZAD01000545">
    <property type="protein sequence ID" value="VDN84025.1"/>
    <property type="molecule type" value="Genomic_DNA"/>
</dbReference>
<dbReference type="SMART" id="SM00360">
    <property type="entry name" value="RRM"/>
    <property type="match status" value="1"/>
</dbReference>
<evidence type="ECO:0000313" key="7">
    <source>
        <dbReference type="EMBL" id="VDN84025.1"/>
    </source>
</evidence>
<evidence type="ECO:0000313" key="9">
    <source>
        <dbReference type="WBParaSite" id="BPAG_0000286901-mRNA-1"/>
    </source>
</evidence>
<dbReference type="GO" id="GO:0003723">
    <property type="term" value="F:RNA binding"/>
    <property type="evidence" value="ECO:0007669"/>
    <property type="project" value="UniProtKB-UniRule"/>
</dbReference>
<dbReference type="Proteomes" id="UP000278627">
    <property type="component" value="Unassembled WGS sequence"/>
</dbReference>
<dbReference type="InterPro" id="IPR000504">
    <property type="entry name" value="RRM_dom"/>
</dbReference>
<dbReference type="SUPFAM" id="SSF54928">
    <property type="entry name" value="RNA-binding domain, RBD"/>
    <property type="match status" value="1"/>
</dbReference>
<dbReference type="GO" id="GO:0005634">
    <property type="term" value="C:nucleus"/>
    <property type="evidence" value="ECO:0007669"/>
    <property type="project" value="UniProtKB-SubCell"/>
</dbReference>
<dbReference type="PROSITE" id="PS50102">
    <property type="entry name" value="RRM"/>
    <property type="match status" value="1"/>
</dbReference>
<comment type="subcellular location">
    <subcellularLocation>
        <location evidence="1">Nucleus</location>
    </subcellularLocation>
</comment>
<proteinExistence type="predicted"/>
<protein>
    <submittedName>
        <fullName evidence="9">RRM domain-containing protein</fullName>
    </submittedName>
</protein>
<evidence type="ECO:0000256" key="5">
    <source>
        <dbReference type="SAM" id="MobiDB-lite"/>
    </source>
</evidence>
<evidence type="ECO:0000313" key="8">
    <source>
        <dbReference type="Proteomes" id="UP000278627"/>
    </source>
</evidence>
<dbReference type="STRING" id="6280.A0A0N4T3T9"/>
<keyword evidence="8" id="KW-1185">Reference proteome</keyword>
<feature type="region of interest" description="Disordered" evidence="5">
    <location>
        <begin position="69"/>
        <end position="190"/>
    </location>
</feature>
<name>A0A0N4T3T9_BRUPA</name>
<dbReference type="PANTHER" id="PTHR48038">
    <property type="entry name" value="RIBONUCLEOPROTEIN RB97D"/>
    <property type="match status" value="1"/>
</dbReference>
<dbReference type="WBParaSite" id="BPAG_0000286901-mRNA-1">
    <property type="protein sequence ID" value="BPAG_0000286901-mRNA-1"/>
    <property type="gene ID" value="BPAG_0000286901"/>
</dbReference>
<evidence type="ECO:0000256" key="3">
    <source>
        <dbReference type="ARBA" id="ARBA00023242"/>
    </source>
</evidence>
<dbReference type="AlphaFoldDB" id="A0A0N4T3T9"/>
<evidence type="ECO:0000256" key="4">
    <source>
        <dbReference type="PROSITE-ProRule" id="PRU00176"/>
    </source>
</evidence>
<evidence type="ECO:0000259" key="6">
    <source>
        <dbReference type="PROSITE" id="PS50102"/>
    </source>
</evidence>
<gene>
    <name evidence="7" type="ORF">BPAG_LOCUS2839</name>
</gene>
<reference evidence="7 8" key="2">
    <citation type="submission" date="2018-11" db="EMBL/GenBank/DDBJ databases">
        <authorList>
            <consortium name="Pathogen Informatics"/>
        </authorList>
    </citation>
    <scope>NUCLEOTIDE SEQUENCE [LARGE SCALE GENOMIC DNA]</scope>
</reference>
<accession>A0A0N4T3T9</accession>
<dbReference type="Pfam" id="PF00076">
    <property type="entry name" value="RRM_1"/>
    <property type="match status" value="1"/>
</dbReference>
<feature type="compositionally biased region" description="Basic residues" evidence="5">
    <location>
        <begin position="91"/>
        <end position="115"/>
    </location>
</feature>
<feature type="domain" description="RRM" evidence="6">
    <location>
        <begin position="3"/>
        <end position="73"/>
    </location>
</feature>
<dbReference type="InterPro" id="IPR012677">
    <property type="entry name" value="Nucleotide-bd_a/b_plait_sf"/>
</dbReference>
<keyword evidence="3" id="KW-0539">Nucleus</keyword>
<dbReference type="PANTHER" id="PTHR48038:SF3">
    <property type="entry name" value="SPLICING FACTOR, ARGININE_SERINE-RICH 1-RELATED"/>
    <property type="match status" value="1"/>
</dbReference>
<dbReference type="Gene3D" id="3.30.70.330">
    <property type="match status" value="1"/>
</dbReference>
<sequence length="359" mass="41927">MGSRVYVGRLSYRAHERDIERFFRGYGRITEILLKNGYAFVEFSDRRDAEDAVHDLNGRSLLGDRVIVQNAKSRPRGRDMYRERMRERSRSRDRRRSRSRDRKRSHSRDRKKRRHSSSESESPEDNRRRSSSRSQSLSPKKSSKKSGSDRKRKRDRSSSSRSPSPDARKSKDKRKERKYRSSSEKEGSLDRSGANACSIIVRGFENKGKFEKAGPRTLILSLMGYVFMRHYCYQRIIVRVVHKCECCVTNNYRSFTFIHTVHAFVRSFVRSYTHRALKSSGSSNHIQILRVSVFHGVTFVHTSGRQTMQPPHHVVRSVQATRSVAALLSPILSSRLKHIAKKYGDLTDFEMRDDNTWYV</sequence>
<evidence type="ECO:0000256" key="2">
    <source>
        <dbReference type="ARBA" id="ARBA00022884"/>
    </source>
</evidence>
<feature type="compositionally biased region" description="Basic and acidic residues" evidence="5">
    <location>
        <begin position="179"/>
        <end position="189"/>
    </location>
</feature>
<organism evidence="9">
    <name type="scientific">Brugia pahangi</name>
    <name type="common">Filarial nematode worm</name>
    <dbReference type="NCBI Taxonomy" id="6280"/>
    <lineage>
        <taxon>Eukaryota</taxon>
        <taxon>Metazoa</taxon>
        <taxon>Ecdysozoa</taxon>
        <taxon>Nematoda</taxon>
        <taxon>Chromadorea</taxon>
        <taxon>Rhabditida</taxon>
        <taxon>Spirurina</taxon>
        <taxon>Spiruromorpha</taxon>
        <taxon>Filarioidea</taxon>
        <taxon>Onchocercidae</taxon>
        <taxon>Brugia</taxon>
    </lineage>
</organism>
<reference evidence="9" key="1">
    <citation type="submission" date="2017-02" db="UniProtKB">
        <authorList>
            <consortium name="WormBaseParasite"/>
        </authorList>
    </citation>
    <scope>IDENTIFICATION</scope>
</reference>